<evidence type="ECO:0000259" key="1">
    <source>
        <dbReference type="Pfam" id="PF02371"/>
    </source>
</evidence>
<gene>
    <name evidence="2" type="ORF">LCGC14_2834890</name>
</gene>
<proteinExistence type="predicted"/>
<dbReference type="EMBL" id="LAZR01054092">
    <property type="protein sequence ID" value="KKK79299.1"/>
    <property type="molecule type" value="Genomic_DNA"/>
</dbReference>
<feature type="domain" description="Transposase IS116/IS110/IS902 C-terminal" evidence="1">
    <location>
        <begin position="110"/>
        <end position="195"/>
    </location>
</feature>
<dbReference type="GO" id="GO:0003677">
    <property type="term" value="F:DNA binding"/>
    <property type="evidence" value="ECO:0007669"/>
    <property type="project" value="InterPro"/>
</dbReference>
<comment type="caution">
    <text evidence="2">The sequence shown here is derived from an EMBL/GenBank/DDBJ whole genome shotgun (WGS) entry which is preliminary data.</text>
</comment>
<dbReference type="InterPro" id="IPR047650">
    <property type="entry name" value="Transpos_IS110"/>
</dbReference>
<dbReference type="InterPro" id="IPR003346">
    <property type="entry name" value="Transposase_20"/>
</dbReference>
<organism evidence="2">
    <name type="scientific">marine sediment metagenome</name>
    <dbReference type="NCBI Taxonomy" id="412755"/>
    <lineage>
        <taxon>unclassified sequences</taxon>
        <taxon>metagenomes</taxon>
        <taxon>ecological metagenomes</taxon>
    </lineage>
</organism>
<name>A0A0F9ALC6_9ZZZZ</name>
<accession>A0A0F9ALC6</accession>
<evidence type="ECO:0000313" key="2">
    <source>
        <dbReference type="EMBL" id="KKK79299.1"/>
    </source>
</evidence>
<dbReference type="PANTHER" id="PTHR33055:SF13">
    <property type="entry name" value="TRANSPOSASE"/>
    <property type="match status" value="1"/>
</dbReference>
<dbReference type="PANTHER" id="PTHR33055">
    <property type="entry name" value="TRANSPOSASE FOR INSERTION SEQUENCE ELEMENT IS1111A"/>
    <property type="match status" value="1"/>
</dbReference>
<dbReference type="Pfam" id="PF02371">
    <property type="entry name" value="Transposase_20"/>
    <property type="match status" value="1"/>
</dbReference>
<dbReference type="GO" id="GO:0004803">
    <property type="term" value="F:transposase activity"/>
    <property type="evidence" value="ECO:0007669"/>
    <property type="project" value="InterPro"/>
</dbReference>
<protein>
    <recommendedName>
        <fullName evidence="1">Transposase IS116/IS110/IS902 C-terminal domain-containing protein</fullName>
    </recommendedName>
</protein>
<dbReference type="AlphaFoldDB" id="A0A0F9ALC6"/>
<feature type="non-terminal residue" evidence="2">
    <location>
        <position position="1"/>
    </location>
</feature>
<sequence length="243" mass="27535">FPEFFEIMKNRVSKSALFLLKSYPLPENIEVLGLETLTSCLQKISRGRLGKQRAQELIKAARYSVGIDQGTKSIVLEIKHLIYQIECTQQFINNLEAHMKDCLYQIPYSQNIFSLKGVGVIIVAGLIGEVGDFKAFATAKKLEKLAGLDLYEISSGAHKGERRISKRGRSLMRKLLYCAALNTIRIDGIMHQQYHNMLERGMPKVKAVVAISRRLLRIIYAIVRDNTMFEVTHCSKTCLKKVA</sequence>
<dbReference type="GO" id="GO:0006313">
    <property type="term" value="P:DNA transposition"/>
    <property type="evidence" value="ECO:0007669"/>
    <property type="project" value="InterPro"/>
</dbReference>
<reference evidence="2" key="1">
    <citation type="journal article" date="2015" name="Nature">
        <title>Complex archaea that bridge the gap between prokaryotes and eukaryotes.</title>
        <authorList>
            <person name="Spang A."/>
            <person name="Saw J.H."/>
            <person name="Jorgensen S.L."/>
            <person name="Zaremba-Niedzwiedzka K."/>
            <person name="Martijn J."/>
            <person name="Lind A.E."/>
            <person name="van Eijk R."/>
            <person name="Schleper C."/>
            <person name="Guy L."/>
            <person name="Ettema T.J."/>
        </authorList>
    </citation>
    <scope>NUCLEOTIDE SEQUENCE</scope>
</reference>